<feature type="domain" description="Glycosyl transferase CAP10" evidence="3">
    <location>
        <begin position="303"/>
        <end position="601"/>
    </location>
</feature>
<keyword evidence="5" id="KW-1185">Reference proteome</keyword>
<evidence type="ECO:0000313" key="4">
    <source>
        <dbReference type="EMBL" id="CAE7934947.1"/>
    </source>
</evidence>
<comment type="caution">
    <text evidence="4">The sequence shown here is derived from an EMBL/GenBank/DDBJ whole genome shotgun (WGS) entry which is preliminary data.</text>
</comment>
<evidence type="ECO:0000313" key="5">
    <source>
        <dbReference type="Proteomes" id="UP000601435"/>
    </source>
</evidence>
<dbReference type="InterPro" id="IPR051091">
    <property type="entry name" value="O-Glucosyltr/Glycosyltrsf_90"/>
</dbReference>
<comment type="similarity">
    <text evidence="1">Belongs to the glycosyltransferase 90 family.</text>
</comment>
<evidence type="ECO:0000256" key="1">
    <source>
        <dbReference type="ARBA" id="ARBA00010118"/>
    </source>
</evidence>
<keyword evidence="2" id="KW-0808">Transferase</keyword>
<proteinExistence type="inferred from homology"/>
<dbReference type="EMBL" id="CAJNJA010083375">
    <property type="protein sequence ID" value="CAE7934947.1"/>
    <property type="molecule type" value="Genomic_DNA"/>
</dbReference>
<sequence>MADVSSSRPGVVRVIQGPVYGYATTAFSGVTKTIQPQVQWPAYVAQPSVQCRTPAAAPTAVPKALPGASKRVFTNAKSLMMVYNFKGDFQIDGRPLILSVDPVDSERSHVATGLRAWDGGIVLAKYSFDFCCLPPIPEHESCHWEEVESRLEEGLRFLENFPVVLREVCCVLPHGSCWPSDTGDVLPRGFAECCFPGLRRMLLDPEGAGSWAREDLEEEFRPLEGRTWSKRQLDAFAEDMDRVRATRPGKLVDLPCRVRVGDHGREMIGCDWRQCQSSRDSANDCSYVRAVEIALRILNTHLPLPDLDLFISPTENDFGDWPVPIFTRCRPQEPRGLYILLPFEWQLHPWQSRKATAGFKKAMAKFPWEDRTARLLWRGTNSNWVNRPCSMKRVSDGSMPWSACLAGLDDEILGLWDDRFELVWNFSNWFETPRGALVLLSQYVEGIDAKWTGISHAMEPTLWDYFEKMGMTSEPVSSMEQMKYKYGMNVEGTGNSDRIYWQLQTGQVVFSHESSQVAWLLVDLRNQSRRGLLKPFQHYVPMRYDLKDLVENLDWLQRNDEAAASIAATARQAAEKYLSYDAVLYYLDRAVRRYAHHLLLDDG</sequence>
<dbReference type="Proteomes" id="UP000601435">
    <property type="component" value="Unassembled WGS sequence"/>
</dbReference>
<dbReference type="PANTHER" id="PTHR12203:SF35">
    <property type="entry name" value="PROTEIN O-GLUCOSYLTRANSFERASE 1"/>
    <property type="match status" value="1"/>
</dbReference>
<dbReference type="PANTHER" id="PTHR12203">
    <property type="entry name" value="KDEL LYS-ASP-GLU-LEU CONTAINING - RELATED"/>
    <property type="match status" value="1"/>
</dbReference>
<protein>
    <submittedName>
        <fullName evidence="4">Poglut2 protein</fullName>
    </submittedName>
</protein>
<gene>
    <name evidence="4" type="primary">poglut2</name>
    <name evidence="4" type="ORF">SNEC2469_LOCUS32677</name>
</gene>
<dbReference type="AlphaFoldDB" id="A0A813C3M3"/>
<dbReference type="GO" id="GO:0016740">
    <property type="term" value="F:transferase activity"/>
    <property type="evidence" value="ECO:0007669"/>
    <property type="project" value="UniProtKB-KW"/>
</dbReference>
<organism evidence="4 5">
    <name type="scientific">Symbiodinium necroappetens</name>
    <dbReference type="NCBI Taxonomy" id="1628268"/>
    <lineage>
        <taxon>Eukaryota</taxon>
        <taxon>Sar</taxon>
        <taxon>Alveolata</taxon>
        <taxon>Dinophyceae</taxon>
        <taxon>Suessiales</taxon>
        <taxon>Symbiodiniaceae</taxon>
        <taxon>Symbiodinium</taxon>
    </lineage>
</organism>
<dbReference type="OrthoDB" id="541052at2759"/>
<accession>A0A813C3M3</accession>
<dbReference type="InterPro" id="IPR006598">
    <property type="entry name" value="CAP10"/>
</dbReference>
<reference evidence="4" key="1">
    <citation type="submission" date="2021-02" db="EMBL/GenBank/DDBJ databases">
        <authorList>
            <person name="Dougan E. K."/>
            <person name="Rhodes N."/>
            <person name="Thang M."/>
            <person name="Chan C."/>
        </authorList>
    </citation>
    <scope>NUCLEOTIDE SEQUENCE</scope>
</reference>
<evidence type="ECO:0000259" key="3">
    <source>
        <dbReference type="SMART" id="SM00672"/>
    </source>
</evidence>
<name>A0A813C3M3_9DINO</name>
<evidence type="ECO:0000256" key="2">
    <source>
        <dbReference type="ARBA" id="ARBA00022679"/>
    </source>
</evidence>
<dbReference type="Pfam" id="PF05686">
    <property type="entry name" value="Glyco_transf_90"/>
    <property type="match status" value="1"/>
</dbReference>
<dbReference type="SMART" id="SM00672">
    <property type="entry name" value="CAP10"/>
    <property type="match status" value="1"/>
</dbReference>